<proteinExistence type="predicted"/>
<organism evidence="1">
    <name type="scientific">viral metagenome</name>
    <dbReference type="NCBI Taxonomy" id="1070528"/>
    <lineage>
        <taxon>unclassified sequences</taxon>
        <taxon>metagenomes</taxon>
        <taxon>organismal metagenomes</taxon>
    </lineage>
</organism>
<reference evidence="1" key="1">
    <citation type="submission" date="2020-03" db="EMBL/GenBank/DDBJ databases">
        <title>The deep terrestrial virosphere.</title>
        <authorList>
            <person name="Holmfeldt K."/>
            <person name="Nilsson E."/>
            <person name="Simone D."/>
            <person name="Lopez-Fernandez M."/>
            <person name="Wu X."/>
            <person name="de Brujin I."/>
            <person name="Lundin D."/>
            <person name="Andersson A."/>
            <person name="Bertilsson S."/>
            <person name="Dopson M."/>
        </authorList>
    </citation>
    <scope>NUCLEOTIDE SEQUENCE</scope>
    <source>
        <strain evidence="1">MM415B06381</strain>
    </source>
</reference>
<gene>
    <name evidence="1" type="ORF">MM415B06381_0009</name>
</gene>
<dbReference type="EMBL" id="MT143481">
    <property type="protein sequence ID" value="QJA97304.1"/>
    <property type="molecule type" value="Genomic_DNA"/>
</dbReference>
<evidence type="ECO:0000313" key="1">
    <source>
        <dbReference type="EMBL" id="QJA97304.1"/>
    </source>
</evidence>
<sequence length="62" mass="7154">MKKYEAIVTFSGWYTVHVEAKSIEDAETLVEDLRRTRNLASSKTDYTQLGVFSVKEIKNEKV</sequence>
<protein>
    <submittedName>
        <fullName evidence="1">Uncharacterized protein</fullName>
    </submittedName>
</protein>
<accession>A0A6M3LUR7</accession>
<dbReference type="AlphaFoldDB" id="A0A6M3LUR7"/>
<name>A0A6M3LUR7_9ZZZZ</name>